<gene>
    <name evidence="2" type="ORF">E5Z56_08855</name>
</gene>
<sequence>MCIRRNYMDSINRLEIAKGVYFNSIKDNRFKTSKISVSFIVPLKEETASVNALLSGVMTRTTSKYPDFTLLSKKLSDLYGAHLGGFVRKTGDNQIVTFSISGIDDKYAFDGDNISKDMTDLLCNIIFNPKLDGNSFCEEEITQEKRQLKEVIDSEFNDKRTYSINQAVKIICKDEPYSLSKFGTKEDIDKVTGEDLYNGWLSLLNNSRVEIFYVGDSSSDAVVDELKAQFSKYDRTECEIQNIVSGEVTEVKTEKEEMELSQSKMILAFRTDISDNKDNTMPMRLAVAMLGGTAHSKLFNNVREKLSLCYYCSSRFIKNKGIMFIESGVEKKNIEKAKKAILKELDDLAKGNFTDFEINATKLSMCNSFITIADNEFGLETWYFSQVLSNKISSVEDACKEVNSVTREEIIEMAKKLKLDTVYTLESKE</sequence>
<dbReference type="SUPFAM" id="SSF63411">
    <property type="entry name" value="LuxS/MPP-like metallohydrolase"/>
    <property type="match status" value="2"/>
</dbReference>
<keyword evidence="3" id="KW-1185">Reference proteome</keyword>
<feature type="domain" description="Peptidase M16 C-terminal" evidence="1">
    <location>
        <begin position="190"/>
        <end position="362"/>
    </location>
</feature>
<evidence type="ECO:0000313" key="3">
    <source>
        <dbReference type="Proteomes" id="UP000301475"/>
    </source>
</evidence>
<dbReference type="InterPro" id="IPR011249">
    <property type="entry name" value="Metalloenz_LuxS/M16"/>
</dbReference>
<organism evidence="2 3">
    <name type="scientific">Ruminococcus bovis</name>
    <dbReference type="NCBI Taxonomy" id="2564099"/>
    <lineage>
        <taxon>Bacteria</taxon>
        <taxon>Bacillati</taxon>
        <taxon>Bacillota</taxon>
        <taxon>Clostridia</taxon>
        <taxon>Eubacteriales</taxon>
        <taxon>Oscillospiraceae</taxon>
        <taxon>Ruminococcus</taxon>
    </lineage>
</organism>
<dbReference type="Pfam" id="PF05193">
    <property type="entry name" value="Peptidase_M16_C"/>
    <property type="match status" value="1"/>
</dbReference>
<name>A0A4P8XXJ1_9FIRM</name>
<evidence type="ECO:0000259" key="1">
    <source>
        <dbReference type="Pfam" id="PF05193"/>
    </source>
</evidence>
<dbReference type="PANTHER" id="PTHR11851">
    <property type="entry name" value="METALLOPROTEASE"/>
    <property type="match status" value="1"/>
</dbReference>
<dbReference type="InterPro" id="IPR007863">
    <property type="entry name" value="Peptidase_M16_C"/>
</dbReference>
<reference evidence="2 3" key="1">
    <citation type="submission" date="2019-04" db="EMBL/GenBank/DDBJ databases">
        <authorList>
            <person name="Embree M."/>
            <person name="Gaffney J.R."/>
        </authorList>
    </citation>
    <scope>NUCLEOTIDE SEQUENCE [LARGE SCALE GENOMIC DNA]</scope>
    <source>
        <strain evidence="2 3">JE7A12</strain>
    </source>
</reference>
<dbReference type="KEGG" id="ruj:E5Z56_08855"/>
<dbReference type="OrthoDB" id="9762085at2"/>
<dbReference type="Gene3D" id="3.30.830.10">
    <property type="entry name" value="Metalloenzyme, LuxS/M16 peptidase-like"/>
    <property type="match status" value="2"/>
</dbReference>
<dbReference type="GO" id="GO:0046872">
    <property type="term" value="F:metal ion binding"/>
    <property type="evidence" value="ECO:0007669"/>
    <property type="project" value="InterPro"/>
</dbReference>
<dbReference type="AlphaFoldDB" id="A0A4P8XXJ1"/>
<dbReference type="Proteomes" id="UP000301475">
    <property type="component" value="Chromosome"/>
</dbReference>
<dbReference type="PANTHER" id="PTHR11851:SF186">
    <property type="entry name" value="INACTIVE METALLOPROTEASE YMFF-RELATED"/>
    <property type="match status" value="1"/>
</dbReference>
<dbReference type="NCBIfam" id="NF047422">
    <property type="entry name" value="YfmF_fam"/>
    <property type="match status" value="1"/>
</dbReference>
<dbReference type="InterPro" id="IPR050361">
    <property type="entry name" value="MPP/UQCRC_Complex"/>
</dbReference>
<evidence type="ECO:0000313" key="2">
    <source>
        <dbReference type="EMBL" id="QCT07452.1"/>
    </source>
</evidence>
<protein>
    <submittedName>
        <fullName evidence="2">Insulinase family protein</fullName>
    </submittedName>
</protein>
<dbReference type="EMBL" id="CP039381">
    <property type="protein sequence ID" value="QCT07452.1"/>
    <property type="molecule type" value="Genomic_DNA"/>
</dbReference>
<accession>A0A4P8XXJ1</accession>
<proteinExistence type="predicted"/>